<evidence type="ECO:0000313" key="10">
    <source>
        <dbReference type="Proteomes" id="UP000440367"/>
    </source>
</evidence>
<dbReference type="AlphaFoldDB" id="A0A6A3T6S9"/>
<dbReference type="EMBL" id="QXGF01001183">
    <property type="protein sequence ID" value="KAE8931894.1"/>
    <property type="molecule type" value="Genomic_DNA"/>
</dbReference>
<evidence type="ECO:0000313" key="5">
    <source>
        <dbReference type="EMBL" id="KAE9212921.1"/>
    </source>
</evidence>
<gene>
    <name evidence="6" type="ORF">PF001_g16095</name>
    <name evidence="5" type="ORF">PF002_g18114</name>
    <name evidence="4" type="ORF">PF005_g16763</name>
    <name evidence="3" type="ORF">PF006_g15812</name>
    <name evidence="2" type="ORF">PF007_g20379</name>
    <name evidence="1" type="ORF">PF009_g18060</name>
</gene>
<evidence type="ECO:0000313" key="1">
    <source>
        <dbReference type="EMBL" id="KAE8931894.1"/>
    </source>
</evidence>
<dbReference type="EMBL" id="QXGD01001168">
    <property type="protein sequence ID" value="KAE9212921.1"/>
    <property type="molecule type" value="Genomic_DNA"/>
</dbReference>
<sequence>MLTVRSWYKPFSSTASPRLVLVLHPPLSTLTSATRPAGTIGFYLRSSYSYPSSSS</sequence>
<dbReference type="EMBL" id="QXGE01001084">
    <property type="protein sequence ID" value="KAE9298085.1"/>
    <property type="molecule type" value="Genomic_DNA"/>
</dbReference>
<evidence type="ECO:0000313" key="7">
    <source>
        <dbReference type="Proteomes" id="UP000429523"/>
    </source>
</evidence>
<protein>
    <submittedName>
        <fullName evidence="3">Uncharacterized protein</fullName>
    </submittedName>
</protein>
<dbReference type="EMBL" id="QXGB01001116">
    <property type="protein sequence ID" value="KAE9196725.1"/>
    <property type="molecule type" value="Genomic_DNA"/>
</dbReference>
<evidence type="ECO:0000313" key="11">
    <source>
        <dbReference type="Proteomes" id="UP000440732"/>
    </source>
</evidence>
<keyword evidence="8" id="KW-1185">Reference proteome</keyword>
<dbReference type="EMBL" id="QXFZ01001624">
    <property type="protein sequence ID" value="KAE9087435.1"/>
    <property type="molecule type" value="Genomic_DNA"/>
</dbReference>
<dbReference type="EMBL" id="QXGA01001062">
    <property type="protein sequence ID" value="KAE9130265.1"/>
    <property type="molecule type" value="Genomic_DNA"/>
</dbReference>
<name>A0A6A3T6S9_9STRA</name>
<dbReference type="Proteomes" id="UP000441208">
    <property type="component" value="Unassembled WGS sequence"/>
</dbReference>
<evidence type="ECO:0000313" key="2">
    <source>
        <dbReference type="EMBL" id="KAE9087435.1"/>
    </source>
</evidence>
<dbReference type="Proteomes" id="UP000433483">
    <property type="component" value="Unassembled WGS sequence"/>
</dbReference>
<reference evidence="7 8" key="1">
    <citation type="submission" date="2018-08" db="EMBL/GenBank/DDBJ databases">
        <title>Genomic investigation of the strawberry pathogen Phytophthora fragariae indicates pathogenicity is determined by transcriptional variation in three key races.</title>
        <authorList>
            <person name="Adams T.M."/>
            <person name="Armitage A.D."/>
            <person name="Sobczyk M.K."/>
            <person name="Bates H.J."/>
            <person name="Dunwell J.M."/>
            <person name="Nellist C.F."/>
            <person name="Harrison R.J."/>
        </authorList>
    </citation>
    <scope>NUCLEOTIDE SEQUENCE [LARGE SCALE GENOMIC DNA]</scope>
    <source>
        <strain evidence="6 9">A4</strain>
        <strain evidence="5 10">BC-1</strain>
        <strain evidence="4 8">NOV-27</strain>
        <strain evidence="3 11">NOV-5</strain>
        <strain evidence="2 12">NOV-71</strain>
        <strain evidence="1 7">NOV-9</strain>
    </source>
</reference>
<organism evidence="3 11">
    <name type="scientific">Phytophthora fragariae</name>
    <dbReference type="NCBI Taxonomy" id="53985"/>
    <lineage>
        <taxon>Eukaryota</taxon>
        <taxon>Sar</taxon>
        <taxon>Stramenopiles</taxon>
        <taxon>Oomycota</taxon>
        <taxon>Peronosporomycetes</taxon>
        <taxon>Peronosporales</taxon>
        <taxon>Peronosporaceae</taxon>
        <taxon>Phytophthora</taxon>
    </lineage>
</organism>
<proteinExistence type="predicted"/>
<dbReference type="Proteomes" id="UP000429523">
    <property type="component" value="Unassembled WGS sequence"/>
</dbReference>
<accession>A0A6A3T6S9</accession>
<dbReference type="Proteomes" id="UP000437068">
    <property type="component" value="Unassembled WGS sequence"/>
</dbReference>
<evidence type="ECO:0000313" key="9">
    <source>
        <dbReference type="Proteomes" id="UP000437068"/>
    </source>
</evidence>
<comment type="caution">
    <text evidence="3">The sequence shown here is derived from an EMBL/GenBank/DDBJ whole genome shotgun (WGS) entry which is preliminary data.</text>
</comment>
<evidence type="ECO:0000313" key="3">
    <source>
        <dbReference type="EMBL" id="KAE9130265.1"/>
    </source>
</evidence>
<evidence type="ECO:0000313" key="8">
    <source>
        <dbReference type="Proteomes" id="UP000433483"/>
    </source>
</evidence>
<dbReference type="Proteomes" id="UP000440367">
    <property type="component" value="Unassembled WGS sequence"/>
</dbReference>
<evidence type="ECO:0000313" key="12">
    <source>
        <dbReference type="Proteomes" id="UP000441208"/>
    </source>
</evidence>
<evidence type="ECO:0000313" key="4">
    <source>
        <dbReference type="EMBL" id="KAE9196725.1"/>
    </source>
</evidence>
<dbReference type="Proteomes" id="UP000440732">
    <property type="component" value="Unassembled WGS sequence"/>
</dbReference>
<evidence type="ECO:0000313" key="6">
    <source>
        <dbReference type="EMBL" id="KAE9298085.1"/>
    </source>
</evidence>